<protein>
    <submittedName>
        <fullName evidence="3">Uncharacterized protein</fullName>
    </submittedName>
</protein>
<dbReference type="Proteomes" id="UP000218554">
    <property type="component" value="Chromosome"/>
</dbReference>
<reference evidence="3 4" key="2">
    <citation type="journal article" date="2017" name="Int. J. Syst. Evol. Microbiol.">
        <title>Pseudomonas furukawaii sp. nov., a polychlorinated biphenyl-degrading bacterium isolated from biphenyl-contaminated soil in Japan.</title>
        <authorList>
            <person name="Kimura N."/>
            <person name="Watanabe T."/>
            <person name="Suenaga H."/>
            <person name="Fujihara H."/>
            <person name="Futagami T."/>
            <person name="Goto M."/>
            <person name="Hanada S."/>
            <person name="Hirose J."/>
        </authorList>
    </citation>
    <scope>NUCLEOTIDE SEQUENCE [LARGE SCALE GENOMIC DNA]</scope>
    <source>
        <strain evidence="4">DSM 10086 / NBRC 110670 / KF707</strain>
    </source>
</reference>
<dbReference type="AlphaFoldDB" id="A0AAD1C1G9"/>
<gene>
    <name evidence="3" type="ORF">KF707C_34850</name>
</gene>
<evidence type="ECO:0000313" key="4">
    <source>
        <dbReference type="Proteomes" id="UP000218554"/>
    </source>
</evidence>
<reference evidence="4" key="1">
    <citation type="submission" date="2015-05" db="EMBL/GenBank/DDBJ databases">
        <title>Draft genome sequencing of a biphenyl-degrading bacterium, Pseudomonas balearica KF707 (=NBRC110670).</title>
        <authorList>
            <person name="Kimura N."/>
            <person name="Hirose J."/>
            <person name="Watanabe T."/>
            <person name="Suenaga H."/>
            <person name="Fujihara H."/>
            <person name="Noguchi M."/>
            <person name="Hashimoto M."/>
            <person name="Shimodaira J."/>
            <person name="Tsuchikane K."/>
            <person name="Hosoyama A."/>
            <person name="Yamazoe A."/>
            <person name="Fujita N."/>
            <person name="Furukawa K."/>
        </authorList>
    </citation>
    <scope>NUCLEOTIDE SEQUENCE [LARGE SCALE GENOMIC DNA]</scope>
    <source>
        <strain evidence="4">DSM 10086 / NBRC 110670 / KF707</strain>
    </source>
</reference>
<sequence length="260" mass="29376">MSDHTSALPEPIREALAHHQEAKASYQTLRERLASLGQRLEKHRKTQAAATVQSDLAGTTWRAKFHAADGELNREIRDLKREELDARELAEEYGRLVEALEPEFGLLQLDTAEAFLDAEQRREDAHDLYARHCLESAATELFALPEGQALISALADYRQTLRRELAKHPAYEPDGRAQTQEQIRVALEQRQGQVLNALLQKATADPVERQDDPIWQGLEAPVPSGHELPKAQIGSHLSRMRRRQELEALSKPQKRPVSAE</sequence>
<organism evidence="3 4">
    <name type="scientific">Metapseudomonas furukawaii</name>
    <name type="common">Pseudomonas furukawaii</name>
    <dbReference type="NCBI Taxonomy" id="1149133"/>
    <lineage>
        <taxon>Bacteria</taxon>
        <taxon>Pseudomonadati</taxon>
        <taxon>Pseudomonadota</taxon>
        <taxon>Gammaproteobacteria</taxon>
        <taxon>Pseudomonadales</taxon>
        <taxon>Pseudomonadaceae</taxon>
        <taxon>Metapseudomonas</taxon>
    </lineage>
</organism>
<evidence type="ECO:0000256" key="2">
    <source>
        <dbReference type="SAM" id="MobiDB-lite"/>
    </source>
</evidence>
<feature type="coiled-coil region" evidence="1">
    <location>
        <begin position="12"/>
        <end position="46"/>
    </location>
</feature>
<evidence type="ECO:0000313" key="3">
    <source>
        <dbReference type="EMBL" id="BAU75173.1"/>
    </source>
</evidence>
<name>A0AAD1C1G9_METFU</name>
<accession>A0AAD1C1G9</accession>
<dbReference type="RefSeq" id="WP_003456319.1">
    <property type="nucleotide sequence ID" value="NZ_AJMR01000227.1"/>
</dbReference>
<proteinExistence type="predicted"/>
<evidence type="ECO:0000256" key="1">
    <source>
        <dbReference type="SAM" id="Coils"/>
    </source>
</evidence>
<feature type="region of interest" description="Disordered" evidence="2">
    <location>
        <begin position="203"/>
        <end position="260"/>
    </location>
</feature>
<keyword evidence="4" id="KW-1185">Reference proteome</keyword>
<keyword evidence="1" id="KW-0175">Coiled coil</keyword>
<dbReference type="KEGG" id="pfuw:KF707C_34850"/>
<feature type="coiled-coil region" evidence="1">
    <location>
        <begin position="72"/>
        <end position="99"/>
    </location>
</feature>
<dbReference type="EMBL" id="AP014862">
    <property type="protein sequence ID" value="BAU75173.1"/>
    <property type="molecule type" value="Genomic_DNA"/>
</dbReference>